<comment type="caution">
    <text evidence="3">The sequence shown here is derived from an EMBL/GenBank/DDBJ whole genome shotgun (WGS) entry which is preliminary data.</text>
</comment>
<evidence type="ECO:0000256" key="1">
    <source>
        <dbReference type="ARBA" id="ARBA00022737"/>
    </source>
</evidence>
<feature type="repeat" description="PPR" evidence="2">
    <location>
        <begin position="161"/>
        <end position="195"/>
    </location>
</feature>
<accession>A0ABN9WWU5</accession>
<organism evidence="3 4">
    <name type="scientific">Prorocentrum cordatum</name>
    <dbReference type="NCBI Taxonomy" id="2364126"/>
    <lineage>
        <taxon>Eukaryota</taxon>
        <taxon>Sar</taxon>
        <taxon>Alveolata</taxon>
        <taxon>Dinophyceae</taxon>
        <taxon>Prorocentrales</taxon>
        <taxon>Prorocentraceae</taxon>
        <taxon>Prorocentrum</taxon>
    </lineage>
</organism>
<dbReference type="Proteomes" id="UP001189429">
    <property type="component" value="Unassembled WGS sequence"/>
</dbReference>
<dbReference type="NCBIfam" id="TIGR00756">
    <property type="entry name" value="PPR"/>
    <property type="match status" value="2"/>
</dbReference>
<sequence length="273" mass="29376">MPGSVRVRRARPGSGLWRCSARCGRRSWSPTSPSYNAGISACEKGDQWRRALALLGEMREAILEPNSSATVLGSARARMASSSSGLRCCTTGFSYNAGISACEKRDQWQRALALLGEMWATKLKPDAISYGAAIFSCAAGMQWKLAQSLLSEMWLAKLVPDVLSYNAGISACEKGEQWQRALALLGEMREVKLEPDVISSKLQRPLRAGRACAPTTTLGSARARNAISGSGLWRCSARCGRRSWSPTSSATALGSARARKVISPSGPWQCSAR</sequence>
<evidence type="ECO:0000256" key="2">
    <source>
        <dbReference type="PROSITE-ProRule" id="PRU00708"/>
    </source>
</evidence>
<dbReference type="InterPro" id="IPR002885">
    <property type="entry name" value="PPR_rpt"/>
</dbReference>
<name>A0ABN9WWU5_9DINO</name>
<evidence type="ECO:0000313" key="4">
    <source>
        <dbReference type="Proteomes" id="UP001189429"/>
    </source>
</evidence>
<protein>
    <recommendedName>
        <fullName evidence="5">Pentatricopeptide repeat-containing protein, chloroplastic</fullName>
    </recommendedName>
</protein>
<keyword evidence="1" id="KW-0677">Repeat</keyword>
<dbReference type="EMBL" id="CAUYUJ010019466">
    <property type="protein sequence ID" value="CAK0891373.1"/>
    <property type="molecule type" value="Genomic_DNA"/>
</dbReference>
<dbReference type="PROSITE" id="PS51375">
    <property type="entry name" value="PPR"/>
    <property type="match status" value="3"/>
</dbReference>
<dbReference type="Pfam" id="PF13812">
    <property type="entry name" value="PPR_3"/>
    <property type="match status" value="1"/>
</dbReference>
<dbReference type="PANTHER" id="PTHR47447:SF17">
    <property type="entry name" value="OS12G0638900 PROTEIN"/>
    <property type="match status" value="1"/>
</dbReference>
<feature type="repeat" description="PPR" evidence="2">
    <location>
        <begin position="31"/>
        <end position="65"/>
    </location>
</feature>
<dbReference type="InterPro" id="IPR011990">
    <property type="entry name" value="TPR-like_helical_dom_sf"/>
</dbReference>
<keyword evidence="4" id="KW-1185">Reference proteome</keyword>
<dbReference type="Gene3D" id="1.25.40.10">
    <property type="entry name" value="Tetratricopeptide repeat domain"/>
    <property type="match status" value="1"/>
</dbReference>
<evidence type="ECO:0000313" key="3">
    <source>
        <dbReference type="EMBL" id="CAK0891373.1"/>
    </source>
</evidence>
<gene>
    <name evidence="3" type="ORF">PCOR1329_LOCUS71344</name>
</gene>
<dbReference type="PANTHER" id="PTHR47447">
    <property type="entry name" value="OS03G0856100 PROTEIN"/>
    <property type="match status" value="1"/>
</dbReference>
<proteinExistence type="predicted"/>
<dbReference type="Pfam" id="PF01535">
    <property type="entry name" value="PPR"/>
    <property type="match status" value="2"/>
</dbReference>
<feature type="repeat" description="PPR" evidence="2">
    <location>
        <begin position="91"/>
        <end position="125"/>
    </location>
</feature>
<reference evidence="3" key="1">
    <citation type="submission" date="2023-10" db="EMBL/GenBank/DDBJ databases">
        <authorList>
            <person name="Chen Y."/>
            <person name="Shah S."/>
            <person name="Dougan E. K."/>
            <person name="Thang M."/>
            <person name="Chan C."/>
        </authorList>
    </citation>
    <scope>NUCLEOTIDE SEQUENCE [LARGE SCALE GENOMIC DNA]</scope>
</reference>
<evidence type="ECO:0008006" key="5">
    <source>
        <dbReference type="Google" id="ProtNLM"/>
    </source>
</evidence>